<evidence type="ECO:0000256" key="2">
    <source>
        <dbReference type="ARBA" id="ARBA00022692"/>
    </source>
</evidence>
<sequence>MATRRIESVRVLEYSKGFKAGLSSAILEWLLIFLLFVNALFSYLVTKFARFCKLKIPCILCSRLDHVFGNEKPGFYRDLVCGAHKLEISSLVFCHVHDKLADVHGICEGCLFSFATEKKSNSETYRLLVGKLGVDHEFFLNKDPLRKQHMLDSTSESHCSCCNEIWKASPYTNRLPLKKSIGSELAKIDLHLPGSVGRSGFNLLDGLKKRRAHMRDRGIDPLSHVGYSELKITSDSESEVPFSDDDDASALVREANHFKEEIVTRPGQPKPSSVFTNSSLGDFQNKLIDLSSGPVPSLLVPHEQHELGEPHFLTSLASAVFVGHGLEELNWQQFEQKSRFPALSDLISLHDIPSQSITVEAGVEVSKENSNINGIGDLLQKSQTENGGVCKSDTFFIPEAGQGLKKDQVVEEPRDTTYVENVYLIESGEASIVGSVSTDITGPEWKTDQASNNPGPSTVNVVEQSDTKKLAVVNKGVQASSLVAEQYTIKDSMKVNEELKLLLSQLSSTRGSEPLANDTSPRVHGLREEFKIPDASSSIGLETLQKRISIERNESGYESLDGSTVSEIEGENLVDGMKRQIEYDRKCLNALYKELDEERNASAVAANQAMAMITRLQEEKAALHMEALQYLRMMEEQAEYDVEALQKANDLLAEREKEIQDLEADLDYYRIKYGDEEMEESLPESHDYKVANMGMDHSDLSYTENKTNGACNLQIIKTSEDNNKPEKNETVQSNNHMSITKGSFLNFEDEKLYISQCLKKLEKRLNICSENGVHTNICNGVYSRKEHELNEREEAKEHGTSVQKDSCLSRGGSPAQERSSPSAGEPQLDPQGKHYFEGADASITITPTDLVSLENEVVDLNERLETLEADREFLEHTINSLYSGSEGVKFIQEIAHHLHELRRIGIRRREKGVA</sequence>
<evidence type="ECO:0000313" key="10">
    <source>
        <dbReference type="Proteomes" id="UP000554482"/>
    </source>
</evidence>
<feature type="coiled-coil region" evidence="5">
    <location>
        <begin position="850"/>
        <end position="877"/>
    </location>
</feature>
<dbReference type="InterPro" id="IPR039306">
    <property type="entry name" value="MYOB"/>
</dbReference>
<keyword evidence="2 7" id="KW-0812">Transmembrane</keyword>
<evidence type="ECO:0000256" key="4">
    <source>
        <dbReference type="ARBA" id="ARBA00023136"/>
    </source>
</evidence>
<evidence type="ECO:0000256" key="1">
    <source>
        <dbReference type="ARBA" id="ARBA00004167"/>
    </source>
</evidence>
<comment type="subcellular location">
    <subcellularLocation>
        <location evidence="1">Membrane</location>
        <topology evidence="1">Single-pass membrane protein</topology>
    </subcellularLocation>
</comment>
<reference evidence="9 10" key="1">
    <citation type="submission" date="2020-06" db="EMBL/GenBank/DDBJ databases">
        <title>Transcriptomic and genomic resources for Thalictrum thalictroides and T. hernandezii: Facilitating candidate gene discovery in an emerging model plant lineage.</title>
        <authorList>
            <person name="Arias T."/>
            <person name="Riano-Pachon D.M."/>
            <person name="Di Stilio V.S."/>
        </authorList>
    </citation>
    <scope>NUCLEOTIDE SEQUENCE [LARGE SCALE GENOMIC DNA]</scope>
    <source>
        <strain evidence="10">cv. WT478/WT964</strain>
        <tissue evidence="9">Leaves</tissue>
    </source>
</reference>
<dbReference type="AlphaFoldDB" id="A0A7J6VRD5"/>
<dbReference type="GO" id="GO:0080115">
    <property type="term" value="F:myosin XI tail binding"/>
    <property type="evidence" value="ECO:0007669"/>
    <property type="project" value="UniProtKB-ARBA"/>
</dbReference>
<evidence type="ECO:0000256" key="5">
    <source>
        <dbReference type="SAM" id="Coils"/>
    </source>
</evidence>
<evidence type="ECO:0000259" key="8">
    <source>
        <dbReference type="PROSITE" id="PS51775"/>
    </source>
</evidence>
<keyword evidence="5" id="KW-0175">Coiled coil</keyword>
<gene>
    <name evidence="9" type="ORF">FRX31_022768</name>
</gene>
<dbReference type="OrthoDB" id="1047602at2759"/>
<evidence type="ECO:0000256" key="7">
    <source>
        <dbReference type="SAM" id="Phobius"/>
    </source>
</evidence>
<organism evidence="9 10">
    <name type="scientific">Thalictrum thalictroides</name>
    <name type="common">Rue-anemone</name>
    <name type="synonym">Anemone thalictroides</name>
    <dbReference type="NCBI Taxonomy" id="46969"/>
    <lineage>
        <taxon>Eukaryota</taxon>
        <taxon>Viridiplantae</taxon>
        <taxon>Streptophyta</taxon>
        <taxon>Embryophyta</taxon>
        <taxon>Tracheophyta</taxon>
        <taxon>Spermatophyta</taxon>
        <taxon>Magnoliopsida</taxon>
        <taxon>Ranunculales</taxon>
        <taxon>Ranunculaceae</taxon>
        <taxon>Thalictroideae</taxon>
        <taxon>Thalictrum</taxon>
    </lineage>
</organism>
<dbReference type="PROSITE" id="PS51775">
    <property type="entry name" value="GTD_BINDING"/>
    <property type="match status" value="1"/>
</dbReference>
<name>A0A7J6VRD5_THATH</name>
<evidence type="ECO:0000256" key="6">
    <source>
        <dbReference type="SAM" id="MobiDB-lite"/>
    </source>
</evidence>
<dbReference type="InterPro" id="IPR007656">
    <property type="entry name" value="GTD-bd"/>
</dbReference>
<dbReference type="PANTHER" id="PTHR31448:SF32">
    <property type="entry name" value="MYOSIN-BINDING PROTEIN 1"/>
    <property type="match status" value="1"/>
</dbReference>
<proteinExistence type="predicted"/>
<feature type="domain" description="GTD-binding" evidence="8">
    <location>
        <begin position="572"/>
        <end position="670"/>
    </location>
</feature>
<feature type="region of interest" description="Disordered" evidence="6">
    <location>
        <begin position="789"/>
        <end position="834"/>
    </location>
</feature>
<protein>
    <submittedName>
        <fullName evidence="9">Myosin-binding protein</fullName>
    </submittedName>
</protein>
<feature type="compositionally biased region" description="Basic and acidic residues" evidence="6">
    <location>
        <begin position="789"/>
        <end position="799"/>
    </location>
</feature>
<keyword evidence="10" id="KW-1185">Reference proteome</keyword>
<keyword evidence="3 7" id="KW-1133">Transmembrane helix</keyword>
<dbReference type="Proteomes" id="UP000554482">
    <property type="component" value="Unassembled WGS sequence"/>
</dbReference>
<feature type="coiled-coil region" evidence="5">
    <location>
        <begin position="578"/>
        <end position="672"/>
    </location>
</feature>
<dbReference type="Pfam" id="PF04576">
    <property type="entry name" value="Zein-binding"/>
    <property type="match status" value="1"/>
</dbReference>
<dbReference type="GO" id="GO:0016020">
    <property type="term" value="C:membrane"/>
    <property type="evidence" value="ECO:0007669"/>
    <property type="project" value="UniProtKB-SubCell"/>
</dbReference>
<accession>A0A7J6VRD5</accession>
<feature type="transmembrane region" description="Helical" evidence="7">
    <location>
        <begin position="21"/>
        <end position="45"/>
    </location>
</feature>
<dbReference type="PANTHER" id="PTHR31448">
    <property type="entry name" value="MYOSIN-BINDING PROTEIN 2"/>
    <property type="match status" value="1"/>
</dbReference>
<keyword evidence="4 7" id="KW-0472">Membrane</keyword>
<comment type="caution">
    <text evidence="9">The sequence shown here is derived from an EMBL/GenBank/DDBJ whole genome shotgun (WGS) entry which is preliminary data.</text>
</comment>
<evidence type="ECO:0000313" key="9">
    <source>
        <dbReference type="EMBL" id="KAF5187646.1"/>
    </source>
</evidence>
<evidence type="ECO:0000256" key="3">
    <source>
        <dbReference type="ARBA" id="ARBA00022989"/>
    </source>
</evidence>
<dbReference type="EMBL" id="JABWDY010027750">
    <property type="protein sequence ID" value="KAF5187646.1"/>
    <property type="molecule type" value="Genomic_DNA"/>
</dbReference>